<evidence type="ECO:0000259" key="1">
    <source>
        <dbReference type="Pfam" id="PF04471"/>
    </source>
</evidence>
<gene>
    <name evidence="2" type="ORF">B0A64_04070</name>
</gene>
<dbReference type="GO" id="GO:0003677">
    <property type="term" value="F:DNA binding"/>
    <property type="evidence" value="ECO:0007669"/>
    <property type="project" value="InterPro"/>
</dbReference>
<evidence type="ECO:0000313" key="3">
    <source>
        <dbReference type="Proteomes" id="UP000214684"/>
    </source>
</evidence>
<dbReference type="InterPro" id="IPR011335">
    <property type="entry name" value="Restrct_endonuc-II-like"/>
</dbReference>
<evidence type="ECO:0000313" key="2">
    <source>
        <dbReference type="EMBL" id="OXG08611.1"/>
    </source>
</evidence>
<dbReference type="InterPro" id="IPR011856">
    <property type="entry name" value="tRNA_endonuc-like_dom_sf"/>
</dbReference>
<dbReference type="EMBL" id="MUGS01000005">
    <property type="protein sequence ID" value="OXG08611.1"/>
    <property type="molecule type" value="Genomic_DNA"/>
</dbReference>
<feature type="domain" description="Restriction endonuclease type IV Mrr" evidence="1">
    <location>
        <begin position="10"/>
        <end position="120"/>
    </location>
</feature>
<proteinExistence type="predicted"/>
<dbReference type="Proteomes" id="UP000214684">
    <property type="component" value="Unassembled WGS sequence"/>
</dbReference>
<dbReference type="GO" id="GO:0004519">
    <property type="term" value="F:endonuclease activity"/>
    <property type="evidence" value="ECO:0007669"/>
    <property type="project" value="InterPro"/>
</dbReference>
<organism evidence="2 3">
    <name type="scientific">Flavobacterium araucananum</name>
    <dbReference type="NCBI Taxonomy" id="946678"/>
    <lineage>
        <taxon>Bacteria</taxon>
        <taxon>Pseudomonadati</taxon>
        <taxon>Bacteroidota</taxon>
        <taxon>Flavobacteriia</taxon>
        <taxon>Flavobacteriales</taxon>
        <taxon>Flavobacteriaceae</taxon>
        <taxon>Flavobacterium</taxon>
    </lineage>
</organism>
<dbReference type="Gene3D" id="3.40.1350.10">
    <property type="match status" value="1"/>
</dbReference>
<sequence length="248" mass="29407">MTIYENEPKTWKDLQNKVAEILTVCGYLCETEKDIITVREKVNVDVYAEISNQVSRSVIICECKFWKKKVPKHVVHSFRTVINDYGANYGLIISKMGFQSGAFNAIKNTNVQLVNWPEFENTFRAEWIRKKLIAISKTTKPLYDYVGVGFMVFFKEQLSKLSQDELEKYHYLTEKYFNPVFASANIDYKNEETKEFDIEMFDNFLPHYMRELNIIFCTSYENYFLHLEKICTEGLVEFDKLFKEELRL</sequence>
<comment type="caution">
    <text evidence="2">The sequence shown here is derived from an EMBL/GenBank/DDBJ whole genome shotgun (WGS) entry which is preliminary data.</text>
</comment>
<keyword evidence="3" id="KW-1185">Reference proteome</keyword>
<dbReference type="RefSeq" id="WP_089478279.1">
    <property type="nucleotide sequence ID" value="NZ_MUGS01000005.1"/>
</dbReference>
<dbReference type="Pfam" id="PF04471">
    <property type="entry name" value="Mrr_cat"/>
    <property type="match status" value="1"/>
</dbReference>
<accession>A0A227PF95</accession>
<dbReference type="GO" id="GO:0009307">
    <property type="term" value="P:DNA restriction-modification system"/>
    <property type="evidence" value="ECO:0007669"/>
    <property type="project" value="InterPro"/>
</dbReference>
<dbReference type="OrthoDB" id="4078759at2"/>
<protein>
    <recommendedName>
        <fullName evidence="1">Restriction endonuclease type IV Mrr domain-containing protein</fullName>
    </recommendedName>
</protein>
<dbReference type="SUPFAM" id="SSF52980">
    <property type="entry name" value="Restriction endonuclease-like"/>
    <property type="match status" value="1"/>
</dbReference>
<dbReference type="AlphaFoldDB" id="A0A227PF95"/>
<name>A0A227PF95_9FLAO</name>
<dbReference type="InterPro" id="IPR007560">
    <property type="entry name" value="Restrct_endonuc_IV_Mrr"/>
</dbReference>
<reference evidence="2 3" key="1">
    <citation type="submission" date="2016-11" db="EMBL/GenBank/DDBJ databases">
        <title>Whole genomes of Flavobacteriaceae.</title>
        <authorList>
            <person name="Stine C."/>
            <person name="Li C."/>
            <person name="Tadesse D."/>
        </authorList>
    </citation>
    <scope>NUCLEOTIDE SEQUENCE [LARGE SCALE GENOMIC DNA]</scope>
    <source>
        <strain evidence="2 3">DSM 24704</strain>
    </source>
</reference>